<dbReference type="OrthoDB" id="4928190at2759"/>
<reference evidence="6 7" key="1">
    <citation type="submission" date="2019-12" db="EMBL/GenBank/DDBJ databases">
        <title>Draft genome sequence of the ascomycete Xylaria multiplex DSM 110363.</title>
        <authorList>
            <person name="Buettner E."/>
            <person name="Kellner H."/>
        </authorList>
    </citation>
    <scope>NUCLEOTIDE SEQUENCE [LARGE SCALE GENOMIC DNA]</scope>
    <source>
        <strain evidence="6 7">DSM 110363</strain>
    </source>
</reference>
<comment type="caution">
    <text evidence="6">The sequence shown here is derived from an EMBL/GenBank/DDBJ whole genome shotgun (WGS) entry which is preliminary data.</text>
</comment>
<evidence type="ECO:0000313" key="6">
    <source>
        <dbReference type="EMBL" id="KAF2969760.1"/>
    </source>
</evidence>
<feature type="signal peptide" evidence="5">
    <location>
        <begin position="1"/>
        <end position="23"/>
    </location>
</feature>
<keyword evidence="2 5" id="KW-0732">Signal</keyword>
<evidence type="ECO:0000256" key="4">
    <source>
        <dbReference type="ARBA" id="ARBA00023157"/>
    </source>
</evidence>
<sequence>MKSGSLSLVLWTVVVFLLSSGNSNPILHQAERHHSGWYTIQDGNRVELVYRGDFRTPEEIQSAQGFAPRVLDRELTELELEKSCSLFHHSYGSTAEYTKWVSTTTDPRVAHDFAVEPHAPGEIPVKRGYIYEIRADEKFVDVRASLGPENFRYAEQMEQAAVKPIPWDQVEGWYKLEDFSAAEMKTLAQPGGTLQDMSQFVDHFQKNELFDFHKYYGRTSAGARYELAGFRKGSDVWNKPPWSQYKDKSVPEAWERYAELACGANEVQIAGGFPRCPEGILARAEAEEFSVAEPLGARDLTGALQSGDPAQYKLDAKFVEASETGEIIEADEAAQAVELAEMESAIADTEAIDAIELGELLEGDLLLDIILGFLFL</sequence>
<dbReference type="PRINTS" id="PR00771">
    <property type="entry name" value="ENTEROTOXINA"/>
</dbReference>
<dbReference type="SUPFAM" id="SSF56399">
    <property type="entry name" value="ADP-ribosylation"/>
    <property type="match status" value="1"/>
</dbReference>
<feature type="chain" id="PRO_5028955431" description="Enterotoxin" evidence="5">
    <location>
        <begin position="24"/>
        <end position="376"/>
    </location>
</feature>
<protein>
    <recommendedName>
        <fullName evidence="8">Enterotoxin</fullName>
    </recommendedName>
</protein>
<evidence type="ECO:0000313" key="7">
    <source>
        <dbReference type="Proteomes" id="UP000481858"/>
    </source>
</evidence>
<keyword evidence="7" id="KW-1185">Reference proteome</keyword>
<name>A0A7C8IS34_9PEZI</name>
<dbReference type="InParanoid" id="A0A7C8IS34"/>
<dbReference type="GO" id="GO:0090729">
    <property type="term" value="F:toxin activity"/>
    <property type="evidence" value="ECO:0007669"/>
    <property type="project" value="UniProtKB-KW"/>
</dbReference>
<keyword evidence="3" id="KW-0843">Virulence</keyword>
<gene>
    <name evidence="6" type="ORF">GQX73_g3862</name>
</gene>
<proteinExistence type="predicted"/>
<evidence type="ECO:0000256" key="5">
    <source>
        <dbReference type="SAM" id="SignalP"/>
    </source>
</evidence>
<dbReference type="Gene3D" id="3.90.210.10">
    <property type="entry name" value="Heat-Labile Enterotoxin, subunit A"/>
    <property type="match status" value="1"/>
</dbReference>
<evidence type="ECO:0000256" key="1">
    <source>
        <dbReference type="ARBA" id="ARBA00022656"/>
    </source>
</evidence>
<keyword evidence="1" id="KW-0800">Toxin</keyword>
<keyword evidence="4" id="KW-1015">Disulfide bond</keyword>
<evidence type="ECO:0000256" key="2">
    <source>
        <dbReference type="ARBA" id="ARBA00022729"/>
    </source>
</evidence>
<accession>A0A7C8IS34</accession>
<dbReference type="AlphaFoldDB" id="A0A7C8IS34"/>
<dbReference type="InterPro" id="IPR001144">
    <property type="entry name" value="Enterotoxin_A"/>
</dbReference>
<dbReference type="Proteomes" id="UP000481858">
    <property type="component" value="Unassembled WGS sequence"/>
</dbReference>
<evidence type="ECO:0008006" key="8">
    <source>
        <dbReference type="Google" id="ProtNLM"/>
    </source>
</evidence>
<dbReference type="Pfam" id="PF01375">
    <property type="entry name" value="Enterotoxin_a"/>
    <property type="match status" value="1"/>
</dbReference>
<organism evidence="6 7">
    <name type="scientific">Xylaria multiplex</name>
    <dbReference type="NCBI Taxonomy" id="323545"/>
    <lineage>
        <taxon>Eukaryota</taxon>
        <taxon>Fungi</taxon>
        <taxon>Dikarya</taxon>
        <taxon>Ascomycota</taxon>
        <taxon>Pezizomycotina</taxon>
        <taxon>Sordariomycetes</taxon>
        <taxon>Xylariomycetidae</taxon>
        <taxon>Xylariales</taxon>
        <taxon>Xylariaceae</taxon>
        <taxon>Xylaria</taxon>
    </lineage>
</organism>
<dbReference type="EMBL" id="WUBL01000032">
    <property type="protein sequence ID" value="KAF2969760.1"/>
    <property type="molecule type" value="Genomic_DNA"/>
</dbReference>
<evidence type="ECO:0000256" key="3">
    <source>
        <dbReference type="ARBA" id="ARBA00023026"/>
    </source>
</evidence>